<name>A0A8S5SSS6_9CAUD</name>
<organism evidence="1">
    <name type="scientific">Myoviridae sp. ctfyA6</name>
    <dbReference type="NCBI Taxonomy" id="2827698"/>
    <lineage>
        <taxon>Viruses</taxon>
        <taxon>Duplodnaviria</taxon>
        <taxon>Heunggongvirae</taxon>
        <taxon>Uroviricota</taxon>
        <taxon>Caudoviricetes</taxon>
    </lineage>
</organism>
<reference evidence="1" key="1">
    <citation type="journal article" date="2021" name="Proc. Natl. Acad. Sci. U.S.A.">
        <title>A Catalog of Tens of Thousands of Viruses from Human Metagenomes Reveals Hidden Associations with Chronic Diseases.</title>
        <authorList>
            <person name="Tisza M.J."/>
            <person name="Buck C.B."/>
        </authorList>
    </citation>
    <scope>NUCLEOTIDE SEQUENCE</scope>
    <source>
        <strain evidence="1">CtfyA6</strain>
    </source>
</reference>
<accession>A0A8S5SSS6</accession>
<protein>
    <submittedName>
        <fullName evidence="1">Gemin6 6</fullName>
    </submittedName>
</protein>
<proteinExistence type="predicted"/>
<sequence length="69" mass="8231">MKTSEILKFVGKRVKLKLKNDKREYAGPLFEDPYTQNCIRKCYKIINEDNHVTYVFRPSHVKSIEEIAR</sequence>
<evidence type="ECO:0000313" key="1">
    <source>
        <dbReference type="EMBL" id="DAF54057.1"/>
    </source>
</evidence>
<dbReference type="EMBL" id="BK032670">
    <property type="protein sequence ID" value="DAF54057.1"/>
    <property type="molecule type" value="Genomic_DNA"/>
</dbReference>